<evidence type="ECO:0000259" key="2">
    <source>
        <dbReference type="Pfam" id="PF00535"/>
    </source>
</evidence>
<organism evidence="3 4">
    <name type="scientific">Salicibibacter halophilus</name>
    <dbReference type="NCBI Taxonomy" id="2502791"/>
    <lineage>
        <taxon>Bacteria</taxon>
        <taxon>Bacillati</taxon>
        <taxon>Bacillota</taxon>
        <taxon>Bacilli</taxon>
        <taxon>Bacillales</taxon>
        <taxon>Bacillaceae</taxon>
        <taxon>Salicibibacter</taxon>
    </lineage>
</organism>
<dbReference type="AlphaFoldDB" id="A0A514LF40"/>
<evidence type="ECO:0000313" key="3">
    <source>
        <dbReference type="EMBL" id="QDI90459.1"/>
    </source>
</evidence>
<dbReference type="KEGG" id="sale:EPH95_04085"/>
<keyword evidence="3" id="KW-0808">Transferase</keyword>
<dbReference type="InterPro" id="IPR001173">
    <property type="entry name" value="Glyco_trans_2-like"/>
</dbReference>
<evidence type="ECO:0000313" key="4">
    <source>
        <dbReference type="Proteomes" id="UP000319756"/>
    </source>
</evidence>
<dbReference type="InterPro" id="IPR029044">
    <property type="entry name" value="Nucleotide-diphossugar_trans"/>
</dbReference>
<keyword evidence="1" id="KW-1133">Transmembrane helix</keyword>
<dbReference type="Pfam" id="PF00535">
    <property type="entry name" value="Glycos_transf_2"/>
    <property type="match status" value="1"/>
</dbReference>
<keyword evidence="4" id="KW-1185">Reference proteome</keyword>
<accession>A0A514LF40</accession>
<name>A0A514LF40_9BACI</name>
<dbReference type="GO" id="GO:0016740">
    <property type="term" value="F:transferase activity"/>
    <property type="evidence" value="ECO:0007669"/>
    <property type="project" value="UniProtKB-KW"/>
</dbReference>
<dbReference type="SUPFAM" id="SSF53448">
    <property type="entry name" value="Nucleotide-diphospho-sugar transferases"/>
    <property type="match status" value="1"/>
</dbReference>
<evidence type="ECO:0000256" key="1">
    <source>
        <dbReference type="SAM" id="Phobius"/>
    </source>
</evidence>
<dbReference type="Gene3D" id="3.90.550.10">
    <property type="entry name" value="Spore Coat Polysaccharide Biosynthesis Protein SpsA, Chain A"/>
    <property type="match status" value="1"/>
</dbReference>
<feature type="transmembrane region" description="Helical" evidence="1">
    <location>
        <begin position="248"/>
        <end position="269"/>
    </location>
</feature>
<dbReference type="EMBL" id="CP035485">
    <property type="protein sequence ID" value="QDI90459.1"/>
    <property type="molecule type" value="Genomic_DNA"/>
</dbReference>
<gene>
    <name evidence="3" type="ORF">EPH95_04085</name>
</gene>
<protein>
    <submittedName>
        <fullName evidence="3">Glycosyltransferase family 2 protein</fullName>
    </submittedName>
</protein>
<sequence>MFKGNKEIVSVIIITKNEDQNIEDCLLSLLPEKNSYIYEVILVDSNSDDKTREIAGKYKEKLNLQILNIKESTHYNAGLSRSIGANAACGNLILFLDGDMVLKPEFLKKTIPLIDEKEVYGIIGLREDKVYSNGILIKTKKNTYGITHLRQAFHFGGALLISKEAYLSVNGYKTNLYANEEPELYIRLKKYQYKILETPVPMITHHDTYIDKISKVKSLFSKRSISIGQVVRTSLQEKTLLELLKHRFLSRNAIPIIFDFISLILLILAVFNVNFVFFVMIIQISMFIFLMMNNNLKNFIISKLLVIQSMVGFFVNKPVYYRVEVDDHNQFPHTP</sequence>
<reference evidence="4" key="1">
    <citation type="submission" date="2019-01" db="EMBL/GenBank/DDBJ databases">
        <title>Genomic analysis of Salicibibacter sp. NKC3-5.</title>
        <authorList>
            <person name="Oh Y.J."/>
        </authorList>
    </citation>
    <scope>NUCLEOTIDE SEQUENCE [LARGE SCALE GENOMIC DNA]</scope>
    <source>
        <strain evidence="4">NKC3-5</strain>
    </source>
</reference>
<dbReference type="OrthoDB" id="9815923at2"/>
<dbReference type="CDD" id="cd00761">
    <property type="entry name" value="Glyco_tranf_GTA_type"/>
    <property type="match status" value="1"/>
</dbReference>
<keyword evidence="1" id="KW-0472">Membrane</keyword>
<keyword evidence="1" id="KW-0812">Transmembrane</keyword>
<feature type="domain" description="Glycosyltransferase 2-like" evidence="2">
    <location>
        <begin position="10"/>
        <end position="140"/>
    </location>
</feature>
<dbReference type="Proteomes" id="UP000319756">
    <property type="component" value="Chromosome"/>
</dbReference>
<dbReference type="PANTHER" id="PTHR43630:SF2">
    <property type="entry name" value="GLYCOSYLTRANSFERASE"/>
    <property type="match status" value="1"/>
</dbReference>
<dbReference type="PANTHER" id="PTHR43630">
    <property type="entry name" value="POLY-BETA-1,6-N-ACETYL-D-GLUCOSAMINE SYNTHASE"/>
    <property type="match status" value="1"/>
</dbReference>
<dbReference type="RefSeq" id="WP_142087590.1">
    <property type="nucleotide sequence ID" value="NZ_CP035485.1"/>
</dbReference>
<proteinExistence type="predicted"/>